<dbReference type="PANTHER" id="PTHR12770">
    <property type="entry name" value="RUS1 FAMILY PROTEIN C16ORF58"/>
    <property type="match status" value="1"/>
</dbReference>
<dbReference type="EMBL" id="KB706153">
    <property type="protein sequence ID" value="EMR68915.1"/>
    <property type="molecule type" value="Genomic_DNA"/>
</dbReference>
<comment type="similarity">
    <text evidence="2">Belongs to the RUS1 family.</text>
</comment>
<dbReference type="OrthoDB" id="364779at2759"/>
<dbReference type="InterPro" id="IPR054549">
    <property type="entry name" value="UVB_sens_RUS_dom"/>
</dbReference>
<evidence type="ECO:0000256" key="2">
    <source>
        <dbReference type="ARBA" id="ARBA00007558"/>
    </source>
</evidence>
<comment type="subcellular location">
    <subcellularLocation>
        <location evidence="1">Membrane</location>
    </subcellularLocation>
</comment>
<dbReference type="OMA" id="HRFGQAI"/>
<keyword evidence="5" id="KW-0472">Membrane</keyword>
<dbReference type="InterPro" id="IPR006968">
    <property type="entry name" value="RUS_fam"/>
</dbReference>
<evidence type="ECO:0000256" key="1">
    <source>
        <dbReference type="ARBA" id="ARBA00004370"/>
    </source>
</evidence>
<dbReference type="HOGENOM" id="CLU_015325_5_1_1"/>
<keyword evidence="4" id="KW-1133">Transmembrane helix</keyword>
<evidence type="ECO:0000313" key="9">
    <source>
        <dbReference type="Proteomes" id="UP000012174"/>
    </source>
</evidence>
<dbReference type="GO" id="GO:0016020">
    <property type="term" value="C:membrane"/>
    <property type="evidence" value="ECO:0007669"/>
    <property type="project" value="UniProtKB-SubCell"/>
</dbReference>
<evidence type="ECO:0000256" key="4">
    <source>
        <dbReference type="ARBA" id="ARBA00022989"/>
    </source>
</evidence>
<evidence type="ECO:0000256" key="5">
    <source>
        <dbReference type="ARBA" id="ARBA00023136"/>
    </source>
</evidence>
<dbReference type="PANTHER" id="PTHR12770:SF31">
    <property type="entry name" value="RUS FAMILY MEMBER 1"/>
    <property type="match status" value="1"/>
</dbReference>
<name>M7TQB7_EUTLA</name>
<protein>
    <submittedName>
        <fullName evidence="8">Putative duf647 domain-containing protein</fullName>
    </submittedName>
</protein>
<reference evidence="9" key="1">
    <citation type="journal article" date="2013" name="Genome Announc.">
        <title>Draft genome sequence of the grapevine dieback fungus Eutypa lata UCR-EL1.</title>
        <authorList>
            <person name="Blanco-Ulate B."/>
            <person name="Rolshausen P.E."/>
            <person name="Cantu D."/>
        </authorList>
    </citation>
    <scope>NUCLEOTIDE SEQUENCE [LARGE SCALE GENOMIC DNA]</scope>
    <source>
        <strain evidence="9">UCR-EL1</strain>
    </source>
</reference>
<evidence type="ECO:0000256" key="6">
    <source>
        <dbReference type="SAM" id="MobiDB-lite"/>
    </source>
</evidence>
<keyword evidence="9" id="KW-1185">Reference proteome</keyword>
<dbReference type="Proteomes" id="UP000012174">
    <property type="component" value="Unassembled WGS sequence"/>
</dbReference>
<dbReference type="eggNOG" id="KOG4249">
    <property type="taxonomic scope" value="Eukaryota"/>
</dbReference>
<dbReference type="KEGG" id="ela:UCREL1_4073"/>
<evidence type="ECO:0000256" key="3">
    <source>
        <dbReference type="ARBA" id="ARBA00022692"/>
    </source>
</evidence>
<accession>M7TQB7</accession>
<gene>
    <name evidence="8" type="ORF">UCREL1_4073</name>
</gene>
<feature type="region of interest" description="Disordered" evidence="6">
    <location>
        <begin position="403"/>
        <end position="422"/>
    </location>
</feature>
<feature type="compositionally biased region" description="Gly residues" evidence="6">
    <location>
        <begin position="403"/>
        <end position="420"/>
    </location>
</feature>
<dbReference type="AlphaFoldDB" id="M7TQB7"/>
<sequence>MTSSTPTPPKLISAIDESGTVLCVYNRDAKAGSWEAVPPEKTTRGYAKDMLDVFLPAGYPHTVTPDYTPYQIYDSLQAFSSTIAGLLSSRAVLEGFGVGDSTSTATAAVLLTVLQESTGRLATILFAHRFGQAIEPECKRYRFLADVLNDGALALDVLTPALLSCLSFPSSSSPTSTSTSTTTLALTTTHHYYVRALLLSASGILRALCGVAAGAAKASLSAHFARSGHNNLAELNAKDGSQETVISLLGMLAGSLFVRAVSGTTAVWLSMTVLVAIHLGTNYKAVRAVQLRTLNRQRAQLVLRHYSATGGVLSPALAAGKERVLRWRSPRVDGGGKIAFARSYPRTDEIGAADLWRHRGDPYVVVAVLGGGRTIYMKEGATARDVLAAWFEALFLCSSSGNSGGKRGEVGGAAAKGGNGESSVREIMDDEEFWKALASAGWDLNANALETGPAIRLRVE</sequence>
<evidence type="ECO:0000259" key="7">
    <source>
        <dbReference type="Pfam" id="PF04884"/>
    </source>
</evidence>
<keyword evidence="3" id="KW-0812">Transmembrane</keyword>
<organism evidence="8 9">
    <name type="scientific">Eutypa lata (strain UCR-EL1)</name>
    <name type="common">Grapevine dieback disease fungus</name>
    <name type="synonym">Eutypa armeniacae</name>
    <dbReference type="NCBI Taxonomy" id="1287681"/>
    <lineage>
        <taxon>Eukaryota</taxon>
        <taxon>Fungi</taxon>
        <taxon>Dikarya</taxon>
        <taxon>Ascomycota</taxon>
        <taxon>Pezizomycotina</taxon>
        <taxon>Sordariomycetes</taxon>
        <taxon>Xylariomycetidae</taxon>
        <taxon>Xylariales</taxon>
        <taxon>Diatrypaceae</taxon>
        <taxon>Eutypa</taxon>
    </lineage>
</organism>
<dbReference type="Pfam" id="PF04884">
    <property type="entry name" value="UVB_sens_prot"/>
    <property type="match status" value="1"/>
</dbReference>
<proteinExistence type="inferred from homology"/>
<evidence type="ECO:0000313" key="8">
    <source>
        <dbReference type="EMBL" id="EMR68915.1"/>
    </source>
</evidence>
<feature type="domain" description="Protein root UVB sensitive/RUS" evidence="7">
    <location>
        <begin position="42"/>
        <end position="309"/>
    </location>
</feature>